<evidence type="ECO:0000256" key="4">
    <source>
        <dbReference type="ARBA" id="ARBA00004678"/>
    </source>
</evidence>
<proteinExistence type="predicted"/>
<dbReference type="EMBL" id="JAODUP010000075">
    <property type="protein sequence ID" value="KAK2163711.1"/>
    <property type="molecule type" value="Genomic_DNA"/>
</dbReference>
<dbReference type="PROSITE" id="PS00191">
    <property type="entry name" value="CYTOCHROME_B5_1"/>
    <property type="match status" value="1"/>
</dbReference>
<comment type="cofactor">
    <cofactor evidence="1">
        <name>Mo-molybdopterin</name>
        <dbReference type="ChEBI" id="CHEBI:71302"/>
    </cofactor>
</comment>
<evidence type="ECO:0000256" key="8">
    <source>
        <dbReference type="ARBA" id="ARBA00022617"/>
    </source>
</evidence>
<comment type="pathway">
    <text evidence="5">Energy metabolism; sulfur metabolism.</text>
</comment>
<dbReference type="CDD" id="cd02111">
    <property type="entry name" value="eukary_SO_Moco"/>
    <property type="match status" value="1"/>
</dbReference>
<keyword evidence="11" id="KW-0408">Iron</keyword>
<dbReference type="PANTHER" id="PTHR19372:SF7">
    <property type="entry name" value="SULFITE OXIDASE, MITOCHONDRIAL"/>
    <property type="match status" value="1"/>
</dbReference>
<evidence type="ECO:0000256" key="2">
    <source>
        <dbReference type="ARBA" id="ARBA00001970"/>
    </source>
</evidence>
<protein>
    <recommendedName>
        <fullName evidence="13">Sulfite oxidase</fullName>
        <ecNumber evidence="6">1.8.3.1</ecNumber>
    </recommendedName>
</protein>
<dbReference type="SUPFAM" id="SSF81296">
    <property type="entry name" value="E set domains"/>
    <property type="match status" value="1"/>
</dbReference>
<comment type="pathway">
    <text evidence="4">Sulfur metabolism.</text>
</comment>
<dbReference type="Pfam" id="PF03404">
    <property type="entry name" value="Mo-co_dimer"/>
    <property type="match status" value="1"/>
</dbReference>
<evidence type="ECO:0000256" key="9">
    <source>
        <dbReference type="ARBA" id="ARBA00022723"/>
    </source>
</evidence>
<dbReference type="SMART" id="SM01117">
    <property type="entry name" value="Cyt-b5"/>
    <property type="match status" value="1"/>
</dbReference>
<dbReference type="GO" id="GO:0020037">
    <property type="term" value="F:heme binding"/>
    <property type="evidence" value="ECO:0007669"/>
    <property type="project" value="InterPro"/>
</dbReference>
<evidence type="ECO:0000313" key="16">
    <source>
        <dbReference type="Proteomes" id="UP001208570"/>
    </source>
</evidence>
<dbReference type="FunFam" id="2.60.40.650:FF:000002">
    <property type="entry name" value="sulfite oxidase"/>
    <property type="match status" value="1"/>
</dbReference>
<comment type="cofactor">
    <cofactor evidence="2">
        <name>heme b</name>
        <dbReference type="ChEBI" id="CHEBI:60344"/>
    </cofactor>
</comment>
<dbReference type="InterPro" id="IPR036400">
    <property type="entry name" value="Cyt_B5-like_heme/steroid_sf"/>
</dbReference>
<dbReference type="InterPro" id="IPR001199">
    <property type="entry name" value="Cyt_B5-like_heme/steroid-bd"/>
</dbReference>
<evidence type="ECO:0000256" key="7">
    <source>
        <dbReference type="ARBA" id="ARBA00022505"/>
    </source>
</evidence>
<dbReference type="PROSITE" id="PS50255">
    <property type="entry name" value="CYTOCHROME_B5_2"/>
    <property type="match status" value="1"/>
</dbReference>
<dbReference type="SUPFAM" id="SSF55856">
    <property type="entry name" value="Cytochrome b5-like heme/steroid binding domain"/>
    <property type="match status" value="1"/>
</dbReference>
<dbReference type="InterPro" id="IPR036374">
    <property type="entry name" value="OxRdtase_Mopterin-bd_sf"/>
</dbReference>
<dbReference type="Pfam" id="PF00174">
    <property type="entry name" value="Oxidored_molyb"/>
    <property type="match status" value="1"/>
</dbReference>
<dbReference type="InterPro" id="IPR014756">
    <property type="entry name" value="Ig_E-set"/>
</dbReference>
<evidence type="ECO:0000256" key="6">
    <source>
        <dbReference type="ARBA" id="ARBA00012505"/>
    </source>
</evidence>
<dbReference type="Gene3D" id="3.10.120.10">
    <property type="entry name" value="Cytochrome b5-like heme/steroid binding domain"/>
    <property type="match status" value="1"/>
</dbReference>
<comment type="caution">
    <text evidence="15">The sequence shown here is derived from an EMBL/GenBank/DDBJ whole genome shotgun (WGS) entry which is preliminary data.</text>
</comment>
<keyword evidence="8" id="KW-0349">Heme</keyword>
<dbReference type="Pfam" id="PF00173">
    <property type="entry name" value="Cyt-b5"/>
    <property type="match status" value="1"/>
</dbReference>
<dbReference type="Gene3D" id="3.90.420.10">
    <property type="entry name" value="Oxidoreductase, molybdopterin-binding domain"/>
    <property type="match status" value="1"/>
</dbReference>
<dbReference type="AlphaFoldDB" id="A0AAD9K2H7"/>
<dbReference type="GO" id="GO:0008482">
    <property type="term" value="F:sulfite oxidase activity"/>
    <property type="evidence" value="ECO:0007669"/>
    <property type="project" value="UniProtKB-EC"/>
</dbReference>
<dbReference type="FunFam" id="3.10.120.10:FF:000007">
    <property type="entry name" value="Sulfite oxidase, mitochondrial"/>
    <property type="match status" value="1"/>
</dbReference>
<evidence type="ECO:0000313" key="15">
    <source>
        <dbReference type="EMBL" id="KAK2163711.1"/>
    </source>
</evidence>
<evidence type="ECO:0000256" key="13">
    <source>
        <dbReference type="ARBA" id="ARBA00070338"/>
    </source>
</evidence>
<dbReference type="GO" id="GO:0030151">
    <property type="term" value="F:molybdenum ion binding"/>
    <property type="evidence" value="ECO:0007669"/>
    <property type="project" value="InterPro"/>
</dbReference>
<dbReference type="Proteomes" id="UP001208570">
    <property type="component" value="Unassembled WGS sequence"/>
</dbReference>
<keyword evidence="12" id="KW-0496">Mitochondrion</keyword>
<dbReference type="Gene3D" id="2.60.40.650">
    <property type="match status" value="1"/>
</dbReference>
<dbReference type="GO" id="GO:0006790">
    <property type="term" value="P:sulfur compound metabolic process"/>
    <property type="evidence" value="ECO:0007669"/>
    <property type="project" value="TreeGrafter"/>
</dbReference>
<reference evidence="15" key="1">
    <citation type="journal article" date="2023" name="Mol. Biol. Evol.">
        <title>Third-Generation Sequencing Reveals the Adaptive Role of the Epigenome in Three Deep-Sea Polychaetes.</title>
        <authorList>
            <person name="Perez M."/>
            <person name="Aroh O."/>
            <person name="Sun Y."/>
            <person name="Lan Y."/>
            <person name="Juniper S.K."/>
            <person name="Young C.R."/>
            <person name="Angers B."/>
            <person name="Qian P.Y."/>
        </authorList>
    </citation>
    <scope>NUCLEOTIDE SEQUENCE</scope>
    <source>
        <strain evidence="15">P08H-3</strain>
    </source>
</reference>
<comment type="subcellular location">
    <subcellularLocation>
        <location evidence="3">Mitochondrion intermembrane space</location>
    </subcellularLocation>
</comment>
<evidence type="ECO:0000256" key="1">
    <source>
        <dbReference type="ARBA" id="ARBA00001924"/>
    </source>
</evidence>
<organism evidence="15 16">
    <name type="scientific">Paralvinella palmiformis</name>
    <dbReference type="NCBI Taxonomy" id="53620"/>
    <lineage>
        <taxon>Eukaryota</taxon>
        <taxon>Metazoa</taxon>
        <taxon>Spiralia</taxon>
        <taxon>Lophotrochozoa</taxon>
        <taxon>Annelida</taxon>
        <taxon>Polychaeta</taxon>
        <taxon>Sedentaria</taxon>
        <taxon>Canalipalpata</taxon>
        <taxon>Terebellida</taxon>
        <taxon>Terebelliformia</taxon>
        <taxon>Alvinellidae</taxon>
        <taxon>Paralvinella</taxon>
    </lineage>
</organism>
<dbReference type="FunFam" id="3.90.420.10:FF:000002">
    <property type="entry name" value="sulfite oxidase, mitochondrial"/>
    <property type="match status" value="1"/>
</dbReference>
<dbReference type="SUPFAM" id="SSF56524">
    <property type="entry name" value="Oxidoreductase molybdopterin-binding domain"/>
    <property type="match status" value="1"/>
</dbReference>
<evidence type="ECO:0000256" key="5">
    <source>
        <dbReference type="ARBA" id="ARBA00004971"/>
    </source>
</evidence>
<evidence type="ECO:0000256" key="11">
    <source>
        <dbReference type="ARBA" id="ARBA00023004"/>
    </source>
</evidence>
<keyword evidence="7" id="KW-0500">Molybdenum</keyword>
<dbReference type="EC" id="1.8.3.1" evidence="6"/>
<keyword evidence="10" id="KW-0560">Oxidoreductase</keyword>
<dbReference type="InterPro" id="IPR000572">
    <property type="entry name" value="OxRdtase_Mopterin-bd_dom"/>
</dbReference>
<evidence type="ECO:0000256" key="12">
    <source>
        <dbReference type="ARBA" id="ARBA00023128"/>
    </source>
</evidence>
<dbReference type="PANTHER" id="PTHR19372">
    <property type="entry name" value="SULFITE REDUCTASE"/>
    <property type="match status" value="1"/>
</dbReference>
<dbReference type="GO" id="GO:0005758">
    <property type="term" value="C:mitochondrial intermembrane space"/>
    <property type="evidence" value="ECO:0007669"/>
    <property type="project" value="UniProtKB-SubCell"/>
</dbReference>
<keyword evidence="16" id="KW-1185">Reference proteome</keyword>
<keyword evidence="9" id="KW-0479">Metal-binding</keyword>
<dbReference type="InterPro" id="IPR005066">
    <property type="entry name" value="MoCF_OxRdtse_dimer"/>
</dbReference>
<evidence type="ECO:0000256" key="3">
    <source>
        <dbReference type="ARBA" id="ARBA00004569"/>
    </source>
</evidence>
<gene>
    <name evidence="15" type="ORF">LSH36_75g12063</name>
</gene>
<evidence type="ECO:0000259" key="14">
    <source>
        <dbReference type="PROSITE" id="PS50255"/>
    </source>
</evidence>
<dbReference type="PRINTS" id="PR00407">
    <property type="entry name" value="EUMOPTERIN"/>
</dbReference>
<dbReference type="InterPro" id="IPR008335">
    <property type="entry name" value="Mopterin_OxRdtase_euk"/>
</dbReference>
<dbReference type="InterPro" id="IPR018506">
    <property type="entry name" value="Cyt_B5_heme-BS"/>
</dbReference>
<dbReference type="GO" id="GO:0043546">
    <property type="term" value="F:molybdopterin cofactor binding"/>
    <property type="evidence" value="ECO:0007669"/>
    <property type="project" value="TreeGrafter"/>
</dbReference>
<feature type="domain" description="Cytochrome b5 heme-binding" evidence="14">
    <location>
        <begin position="152"/>
        <end position="231"/>
    </location>
</feature>
<accession>A0AAD9K2H7</accession>
<sequence length="617" mass="69074">MMALFGARLVCHKYGSCPRLLGLSSYKNSVLSAGGPGLGLEQFRMEKQLFISARTMVSSGSGALEPPDCQQRRNDREQKAVPFAVAAAALGSLGLALYLKKKAPIEQAECAAVKGSELAVQPSMTLSQTLVEVDDVEEEEEEIRPGLPRDDLPTYRKDDIVKHTDKANRIWVTYKSGVYDVTDFLEGHPGGDRILLAAGKSVEPFWHIYAIHKGNQQVYSIMEELRIGNVHPDDLKDEKPVDTSDLFAHEPERHPAFKINSAKPFNAEPPPLLLIDKFLTPNALFFIRNHLPLPKIENVDTFEVEIRGVGIERPISLKLQDLQKRFKQHTITSTVQCAGNRRSHMRQFREVKGLNWETSAISNAEWTGVKLADVLAYADAKEDKVGHVLFQGLDTDHDGSPYEASIPAETAFDPRRDVMLVYKMNGEEIPIDHGYPLRVIVPGTVGARQVKWVNKIILSEIESQSHWQQNDYKAFNSSTDWHNVDFSKAEPIQEYPLQSAICEPKDGITYKPGETMTLKGYAWSGGGRGILRVDVSTDGGKTWHTARLNQIQQPRNRTWAWTLWEVALPAPNEKGEITLICKATDTSHNAQPENAEGIWNLRGLIHNAWHNVKVTVE</sequence>
<evidence type="ECO:0000256" key="10">
    <source>
        <dbReference type="ARBA" id="ARBA00023002"/>
    </source>
</evidence>
<name>A0AAD9K2H7_9ANNE</name>